<accession>A0ACB8WSX6</accession>
<dbReference type="EMBL" id="CM041536">
    <property type="protein sequence ID" value="KAI3370894.1"/>
    <property type="molecule type" value="Genomic_DNA"/>
</dbReference>
<sequence length="382" mass="42209">MDPADADTVRSALASQGTKLKHHETKLNTIAAGVQQLTDRQAELQTEVATQINRLTDSPLSYNSWSPVWRGWLPSRQPRQLLHSRPRHLLLRLPRLTALFAWPHRRNSRESPRNRRVVDYAIEFRTLAADSGWNEVAIRDAFVTGLTEEIKDHLAPLDLPGNFESLVDMATRIDNRLHERERERHQGDRRSSEVHPVIDPGAGASAICCSGGTHAAGQDKVGSGTTPEDGGSLFLLRGGSSGIRRALVSRPKDKNNPPRSLTLVTLTVNGNTMPFLALIDSGADETFDGQGSCLLSRHNYGTSPESGASREPVNRSRTPATIRIVPPCYHDLKEVFNKAKATSLPPHREWDCAIDLMPGAPIPKASAVFHLQLREEGHGRIY</sequence>
<evidence type="ECO:0000313" key="2">
    <source>
        <dbReference type="Proteomes" id="UP000831701"/>
    </source>
</evidence>
<dbReference type="Proteomes" id="UP000831701">
    <property type="component" value="Chromosome 6"/>
</dbReference>
<proteinExistence type="predicted"/>
<keyword evidence="2" id="KW-1185">Reference proteome</keyword>
<evidence type="ECO:0000313" key="1">
    <source>
        <dbReference type="EMBL" id="KAI3370894.1"/>
    </source>
</evidence>
<organism evidence="1 2">
    <name type="scientific">Scortum barcoo</name>
    <name type="common">barcoo grunter</name>
    <dbReference type="NCBI Taxonomy" id="214431"/>
    <lineage>
        <taxon>Eukaryota</taxon>
        <taxon>Metazoa</taxon>
        <taxon>Chordata</taxon>
        <taxon>Craniata</taxon>
        <taxon>Vertebrata</taxon>
        <taxon>Euteleostomi</taxon>
        <taxon>Actinopterygii</taxon>
        <taxon>Neopterygii</taxon>
        <taxon>Teleostei</taxon>
        <taxon>Neoteleostei</taxon>
        <taxon>Acanthomorphata</taxon>
        <taxon>Eupercaria</taxon>
        <taxon>Centrarchiformes</taxon>
        <taxon>Terapontoidei</taxon>
        <taxon>Terapontidae</taxon>
        <taxon>Scortum</taxon>
    </lineage>
</organism>
<reference evidence="1" key="1">
    <citation type="submission" date="2022-04" db="EMBL/GenBank/DDBJ databases">
        <title>Jade perch genome.</title>
        <authorList>
            <person name="Chao B."/>
        </authorList>
    </citation>
    <scope>NUCLEOTIDE SEQUENCE</scope>
    <source>
        <strain evidence="1">CB-2022</strain>
    </source>
</reference>
<gene>
    <name evidence="1" type="ORF">L3Q82_007408</name>
</gene>
<name>A0ACB8WSX6_9TELE</name>
<comment type="caution">
    <text evidence="1">The sequence shown here is derived from an EMBL/GenBank/DDBJ whole genome shotgun (WGS) entry which is preliminary data.</text>
</comment>
<protein>
    <submittedName>
        <fullName evidence="1">Uncharacterized protein</fullName>
    </submittedName>
</protein>